<proteinExistence type="inferred from homology"/>
<keyword evidence="12" id="KW-1185">Reference proteome</keyword>
<dbReference type="Gene3D" id="3.30.70.141">
    <property type="entry name" value="Nucleoside diphosphate kinase-like domain"/>
    <property type="match status" value="1"/>
</dbReference>
<dbReference type="PRINTS" id="PR01243">
    <property type="entry name" value="NUCDPKINASE"/>
</dbReference>
<keyword evidence="7" id="KW-0067">ATP-binding</keyword>
<reference evidence="11 12" key="1">
    <citation type="submission" date="2019-03" db="EMBL/GenBank/DDBJ databases">
        <title>Genomic Encyclopedia of Type Strains, Phase IV (KMG-IV): sequencing the most valuable type-strain genomes for metagenomic binning, comparative biology and taxonomic classification.</title>
        <authorList>
            <person name="Goeker M."/>
        </authorList>
    </citation>
    <scope>NUCLEOTIDE SEQUENCE [LARGE SCALE GENOMIC DNA]</scope>
    <source>
        <strain evidence="11 12">DSM 100055</strain>
    </source>
</reference>
<organism evidence="11 12">
    <name type="scientific">Hypnocyclicus thermotrophus</name>
    <dbReference type="NCBI Taxonomy" id="1627895"/>
    <lineage>
        <taxon>Bacteria</taxon>
        <taxon>Fusobacteriati</taxon>
        <taxon>Fusobacteriota</taxon>
        <taxon>Fusobacteriia</taxon>
        <taxon>Fusobacteriales</taxon>
        <taxon>Fusobacteriaceae</taxon>
        <taxon>Hypnocyclicus</taxon>
    </lineage>
</organism>
<evidence type="ECO:0000313" key="12">
    <source>
        <dbReference type="Proteomes" id="UP000294678"/>
    </source>
</evidence>
<keyword evidence="7" id="KW-0546">Nucleotide metabolism</keyword>
<comment type="similarity">
    <text evidence="2 7 8 9">Belongs to the NDK family.</text>
</comment>
<comment type="cofactor">
    <cofactor evidence="1 7">
        <name>Mg(2+)</name>
        <dbReference type="ChEBI" id="CHEBI:18420"/>
    </cofactor>
</comment>
<dbReference type="InterPro" id="IPR036850">
    <property type="entry name" value="NDK-like_dom_sf"/>
</dbReference>
<evidence type="ECO:0000259" key="10">
    <source>
        <dbReference type="SMART" id="SM00562"/>
    </source>
</evidence>
<comment type="subcellular location">
    <subcellularLocation>
        <location evidence="7">Cytoplasm</location>
    </subcellularLocation>
</comment>
<dbReference type="GO" id="GO:0005524">
    <property type="term" value="F:ATP binding"/>
    <property type="evidence" value="ECO:0007669"/>
    <property type="project" value="UniProtKB-UniRule"/>
</dbReference>
<feature type="binding site" evidence="7 8">
    <location>
        <position position="102"/>
    </location>
    <ligand>
        <name>ATP</name>
        <dbReference type="ChEBI" id="CHEBI:30616"/>
    </ligand>
</feature>
<dbReference type="EMBL" id="SOBG01000007">
    <property type="protein sequence ID" value="TDT68653.1"/>
    <property type="molecule type" value="Genomic_DNA"/>
</dbReference>
<dbReference type="GO" id="GO:0006228">
    <property type="term" value="P:UTP biosynthetic process"/>
    <property type="evidence" value="ECO:0007669"/>
    <property type="project" value="UniProtKB-UniRule"/>
</dbReference>
<comment type="subunit">
    <text evidence="7">Homotetramer.</text>
</comment>
<keyword evidence="7" id="KW-0963">Cytoplasm</keyword>
<comment type="catalytic activity">
    <reaction evidence="7">
        <text>a 2'-deoxyribonucleoside 5'-diphosphate + ATP = a 2'-deoxyribonucleoside 5'-triphosphate + ADP</text>
        <dbReference type="Rhea" id="RHEA:44640"/>
        <dbReference type="ChEBI" id="CHEBI:30616"/>
        <dbReference type="ChEBI" id="CHEBI:61560"/>
        <dbReference type="ChEBI" id="CHEBI:73316"/>
        <dbReference type="ChEBI" id="CHEBI:456216"/>
        <dbReference type="EC" id="2.7.4.6"/>
    </reaction>
</comment>
<keyword evidence="3 7" id="KW-0808">Transferase</keyword>
<dbReference type="GO" id="GO:0046872">
    <property type="term" value="F:metal ion binding"/>
    <property type="evidence" value="ECO:0007669"/>
    <property type="project" value="UniProtKB-KW"/>
</dbReference>
<dbReference type="FunFam" id="3.30.70.141:FF:000002">
    <property type="entry name" value="Nucleoside diphosphate kinase"/>
    <property type="match status" value="1"/>
</dbReference>
<keyword evidence="7" id="KW-0547">Nucleotide-binding</keyword>
<evidence type="ECO:0000256" key="4">
    <source>
        <dbReference type="ARBA" id="ARBA00022777"/>
    </source>
</evidence>
<feature type="domain" description="Nucleoside diphosphate kinase-like" evidence="10">
    <location>
        <begin position="1"/>
        <end position="138"/>
    </location>
</feature>
<dbReference type="EC" id="2.7.4.6" evidence="7"/>
<dbReference type="GO" id="GO:0006241">
    <property type="term" value="P:CTP biosynthetic process"/>
    <property type="evidence" value="ECO:0007669"/>
    <property type="project" value="UniProtKB-UniRule"/>
</dbReference>
<dbReference type="Proteomes" id="UP000294678">
    <property type="component" value="Unassembled WGS sequence"/>
</dbReference>
<evidence type="ECO:0000256" key="3">
    <source>
        <dbReference type="ARBA" id="ARBA00022679"/>
    </source>
</evidence>
<comment type="catalytic activity">
    <reaction evidence="7">
        <text>a ribonucleoside 5'-diphosphate + ATP = a ribonucleoside 5'-triphosphate + ADP</text>
        <dbReference type="Rhea" id="RHEA:18113"/>
        <dbReference type="ChEBI" id="CHEBI:30616"/>
        <dbReference type="ChEBI" id="CHEBI:57930"/>
        <dbReference type="ChEBI" id="CHEBI:61557"/>
        <dbReference type="ChEBI" id="CHEBI:456216"/>
        <dbReference type="EC" id="2.7.4.6"/>
    </reaction>
</comment>
<dbReference type="GO" id="GO:0004550">
    <property type="term" value="F:nucleoside diphosphate kinase activity"/>
    <property type="evidence" value="ECO:0007669"/>
    <property type="project" value="UniProtKB-UniRule"/>
</dbReference>
<keyword evidence="7" id="KW-0597">Phosphoprotein</keyword>
<dbReference type="HAMAP" id="MF_00451">
    <property type="entry name" value="NDP_kinase"/>
    <property type="match status" value="1"/>
</dbReference>
<accession>A0AA46DXX7</accession>
<name>A0AA46DXX7_9FUSO</name>
<feature type="binding site" evidence="7 8">
    <location>
        <position position="91"/>
    </location>
    <ligand>
        <name>ATP</name>
        <dbReference type="ChEBI" id="CHEBI:30616"/>
    </ligand>
</feature>
<evidence type="ECO:0000256" key="5">
    <source>
        <dbReference type="ARBA" id="ARBA00024802"/>
    </source>
</evidence>
<evidence type="ECO:0000256" key="1">
    <source>
        <dbReference type="ARBA" id="ARBA00001946"/>
    </source>
</evidence>
<feature type="binding site" evidence="7 8">
    <location>
        <position position="57"/>
    </location>
    <ligand>
        <name>ATP</name>
        <dbReference type="ChEBI" id="CHEBI:30616"/>
    </ligand>
</feature>
<comment type="function">
    <text evidence="7">Major role in the synthesis of nucleoside triphosphates other than ATP. The ATP gamma phosphate is transferred to the NDP beta phosphate via a ping-pong mechanism, using a phosphorylated active-site intermediate.</text>
</comment>
<evidence type="ECO:0000256" key="6">
    <source>
        <dbReference type="ARBA" id="ARBA00047945"/>
    </source>
</evidence>
<dbReference type="Pfam" id="PF00334">
    <property type="entry name" value="NDK"/>
    <property type="match status" value="1"/>
</dbReference>
<evidence type="ECO:0000313" key="11">
    <source>
        <dbReference type="EMBL" id="TDT68653.1"/>
    </source>
</evidence>
<evidence type="ECO:0000256" key="9">
    <source>
        <dbReference type="RuleBase" id="RU004011"/>
    </source>
</evidence>
<keyword evidence="7" id="KW-0460">Magnesium</keyword>
<gene>
    <name evidence="7" type="primary">ndk</name>
    <name evidence="11" type="ORF">EV215_1720</name>
</gene>
<evidence type="ECO:0000256" key="7">
    <source>
        <dbReference type="HAMAP-Rule" id="MF_00451"/>
    </source>
</evidence>
<keyword evidence="4 7" id="KW-0418">Kinase</keyword>
<dbReference type="GO" id="GO:0006183">
    <property type="term" value="P:GTP biosynthetic process"/>
    <property type="evidence" value="ECO:0007669"/>
    <property type="project" value="UniProtKB-UniRule"/>
</dbReference>
<dbReference type="SUPFAM" id="SSF54919">
    <property type="entry name" value="Nucleoside diphosphate kinase, NDK"/>
    <property type="match status" value="1"/>
</dbReference>
<dbReference type="PROSITE" id="PS51374">
    <property type="entry name" value="NDPK_LIKE"/>
    <property type="match status" value="1"/>
</dbReference>
<dbReference type="PANTHER" id="PTHR11349">
    <property type="entry name" value="NUCLEOSIDE DIPHOSPHATE KINASE"/>
    <property type="match status" value="1"/>
</dbReference>
<dbReference type="SMART" id="SM00562">
    <property type="entry name" value="NDK"/>
    <property type="match status" value="1"/>
</dbReference>
<comment type="caution">
    <text evidence="11">The sequence shown here is derived from an EMBL/GenBank/DDBJ whole genome shotgun (WGS) entry which is preliminary data.</text>
</comment>
<feature type="binding site" evidence="7 8">
    <location>
        <position position="85"/>
    </location>
    <ligand>
        <name>ATP</name>
        <dbReference type="ChEBI" id="CHEBI:30616"/>
    </ligand>
</feature>
<dbReference type="AlphaFoldDB" id="A0AA46DXX7"/>
<feature type="binding site" evidence="7 8">
    <location>
        <position position="9"/>
    </location>
    <ligand>
        <name>ATP</name>
        <dbReference type="ChEBI" id="CHEBI:30616"/>
    </ligand>
</feature>
<dbReference type="InterPro" id="IPR001564">
    <property type="entry name" value="Nucleoside_diP_kinase"/>
</dbReference>
<dbReference type="NCBIfam" id="NF001908">
    <property type="entry name" value="PRK00668.1"/>
    <property type="match status" value="1"/>
</dbReference>
<comment type="function">
    <text evidence="5">(Microbial infection) Catalyzes the phosphorylation of dZDP to dZTP, when the bacterium is infected by a phage that produces the substrate for the synthesis of dZTP (2- amino-2'-deoxyadenosine 5'-triphosphate), which is then used by the phage as a DNA polymerase substrate.</text>
</comment>
<dbReference type="CDD" id="cd04413">
    <property type="entry name" value="NDPk_I"/>
    <property type="match status" value="1"/>
</dbReference>
<dbReference type="GO" id="GO:0005737">
    <property type="term" value="C:cytoplasm"/>
    <property type="evidence" value="ECO:0007669"/>
    <property type="project" value="UniProtKB-SubCell"/>
</dbReference>
<evidence type="ECO:0000256" key="2">
    <source>
        <dbReference type="ARBA" id="ARBA00008142"/>
    </source>
</evidence>
<sequence length="154" mass="17255">MEQTFAMVKPGAVQRELIGEIITRFEKKGIKLVGLKLMQMSEELAKQHYAEHTEKPFFDELVKGITAGPVVAMVLEGENVINIVRTMAGATRPSDALPGTIRGDYVLDTGKNVIHTSDSKESAIREINLFFKKEEIINYSLATETWIYVLPKTE</sequence>
<evidence type="ECO:0000256" key="8">
    <source>
        <dbReference type="PROSITE-ProRule" id="PRU00706"/>
    </source>
</evidence>
<protein>
    <recommendedName>
        <fullName evidence="7">Nucleoside diphosphate kinase</fullName>
        <shortName evidence="7">NDK</shortName>
        <shortName evidence="7">NDP kinase</shortName>
        <ecNumber evidence="7">2.7.4.6</ecNumber>
    </recommendedName>
    <alternativeName>
        <fullName evidence="7">Nucleoside-2-P kinase</fullName>
    </alternativeName>
</protein>
<dbReference type="RefSeq" id="WP_134113584.1">
    <property type="nucleotide sequence ID" value="NZ_SOBG01000007.1"/>
</dbReference>
<keyword evidence="7" id="KW-0479">Metal-binding</keyword>
<feature type="binding site" evidence="7 8">
    <location>
        <position position="112"/>
    </location>
    <ligand>
        <name>ATP</name>
        <dbReference type="ChEBI" id="CHEBI:30616"/>
    </ligand>
</feature>
<feature type="active site" description="Pros-phosphohistidine intermediate" evidence="7 8">
    <location>
        <position position="115"/>
    </location>
</feature>
<dbReference type="InterPro" id="IPR034907">
    <property type="entry name" value="NDK-like_dom"/>
</dbReference>
<comment type="catalytic activity">
    <reaction evidence="6">
        <text>dZDP + ATP = dZTP + ADP</text>
        <dbReference type="Rhea" id="RHEA:67644"/>
        <dbReference type="ChEBI" id="CHEBI:30616"/>
        <dbReference type="ChEBI" id="CHEBI:172929"/>
        <dbReference type="ChEBI" id="CHEBI:172931"/>
        <dbReference type="ChEBI" id="CHEBI:456216"/>
    </reaction>
</comment>